<dbReference type="EMBL" id="SOSA01000380">
    <property type="protein sequence ID" value="THC91834.1"/>
    <property type="molecule type" value="Genomic_DNA"/>
</dbReference>
<evidence type="ECO:0000313" key="2">
    <source>
        <dbReference type="Proteomes" id="UP000308092"/>
    </source>
</evidence>
<name>A0A4V3UNN7_9EURO</name>
<proteinExistence type="predicted"/>
<organism evidence="1 2">
    <name type="scientific">Aspergillus tanneri</name>
    <dbReference type="NCBI Taxonomy" id="1220188"/>
    <lineage>
        <taxon>Eukaryota</taxon>
        <taxon>Fungi</taxon>
        <taxon>Dikarya</taxon>
        <taxon>Ascomycota</taxon>
        <taxon>Pezizomycotina</taxon>
        <taxon>Eurotiomycetes</taxon>
        <taxon>Eurotiomycetidae</taxon>
        <taxon>Eurotiales</taxon>
        <taxon>Aspergillaceae</taxon>
        <taxon>Aspergillus</taxon>
        <taxon>Aspergillus subgen. Circumdati</taxon>
    </lineage>
</organism>
<keyword evidence="2" id="KW-1185">Reference proteome</keyword>
<dbReference type="AlphaFoldDB" id="A0A4V3UNN7"/>
<sequence length="33" mass="3653">MSGARPSGAKVNRIWQSSIFQKKLYNTEPAISS</sequence>
<reference evidence="1 2" key="1">
    <citation type="submission" date="2019-03" db="EMBL/GenBank/DDBJ databases">
        <title>The genome sequence of a newly discovered highly antifungal drug resistant Aspergillus species, Aspergillus tanneri NIH 1004.</title>
        <authorList>
            <person name="Mounaud S."/>
            <person name="Singh I."/>
            <person name="Joardar V."/>
            <person name="Pakala S."/>
            <person name="Pakala S."/>
            <person name="Venepally P."/>
            <person name="Hoover J."/>
            <person name="Nierman W."/>
            <person name="Chung J."/>
            <person name="Losada L."/>
        </authorList>
    </citation>
    <scope>NUCLEOTIDE SEQUENCE [LARGE SCALE GENOMIC DNA]</scope>
    <source>
        <strain evidence="1 2">NIH1004</strain>
    </source>
</reference>
<protein>
    <submittedName>
        <fullName evidence="1">Uncharacterized protein</fullName>
    </submittedName>
</protein>
<evidence type="ECO:0000313" key="1">
    <source>
        <dbReference type="EMBL" id="THC91834.1"/>
    </source>
</evidence>
<comment type="caution">
    <text evidence="1">The sequence shown here is derived from an EMBL/GenBank/DDBJ whole genome shotgun (WGS) entry which is preliminary data.</text>
</comment>
<gene>
    <name evidence="1" type="ORF">EYZ11_008704</name>
</gene>
<accession>A0A4V3UNN7</accession>
<dbReference type="Proteomes" id="UP000308092">
    <property type="component" value="Unassembled WGS sequence"/>
</dbReference>
<dbReference type="VEuPathDB" id="FungiDB:EYZ11_008704"/>